<reference evidence="1" key="1">
    <citation type="journal article" date="2015" name="Nature">
        <title>Complex archaea that bridge the gap between prokaryotes and eukaryotes.</title>
        <authorList>
            <person name="Spang A."/>
            <person name="Saw J.H."/>
            <person name="Jorgensen S.L."/>
            <person name="Zaremba-Niedzwiedzka K."/>
            <person name="Martijn J."/>
            <person name="Lind A.E."/>
            <person name="van Eijk R."/>
            <person name="Schleper C."/>
            <person name="Guy L."/>
            <person name="Ettema T.J."/>
        </authorList>
    </citation>
    <scope>NUCLEOTIDE SEQUENCE</scope>
</reference>
<dbReference type="EMBL" id="LAZR01029218">
    <property type="protein sequence ID" value="KKL60241.1"/>
    <property type="molecule type" value="Genomic_DNA"/>
</dbReference>
<feature type="non-terminal residue" evidence="1">
    <location>
        <position position="88"/>
    </location>
</feature>
<organism evidence="1">
    <name type="scientific">marine sediment metagenome</name>
    <dbReference type="NCBI Taxonomy" id="412755"/>
    <lineage>
        <taxon>unclassified sequences</taxon>
        <taxon>metagenomes</taxon>
        <taxon>ecological metagenomes</taxon>
    </lineage>
</organism>
<proteinExistence type="predicted"/>
<dbReference type="AlphaFoldDB" id="A0A0F9E295"/>
<protein>
    <submittedName>
        <fullName evidence="1">Uncharacterized protein</fullName>
    </submittedName>
</protein>
<accession>A0A0F9E295</accession>
<evidence type="ECO:0000313" key="1">
    <source>
        <dbReference type="EMBL" id="KKL60241.1"/>
    </source>
</evidence>
<comment type="caution">
    <text evidence="1">The sequence shown here is derived from an EMBL/GenBank/DDBJ whole genome shotgun (WGS) entry which is preliminary data.</text>
</comment>
<sequence>MDTSVKWYEDPVYIKMCDYEEIQSQRPSSIEEERCYIYCLEHKELWDYGSGGYQYCPMASCNAKGIWLPTQSQLQDMTGGFEAGFVDW</sequence>
<gene>
    <name evidence="1" type="ORF">LCGC14_2207310</name>
</gene>
<name>A0A0F9E295_9ZZZZ</name>